<keyword evidence="2" id="KW-1185">Reference proteome</keyword>
<proteinExistence type="predicted"/>
<sequence length="287" mass="33073">MKSKVIEIIGPPGAGKSTIYQSLCRNWESGSQWVYPEMLLANKPSLLSVKSWLWYKMRLLLHKKPAKTVPVDYGMRFDAHQQLLAKFCWKHLSDNSFYEDNETNKRFRSAYFLFTTFCIYQAIIEKAAAKPCIIEEGLLQRSFLIKDNDADDEPAKELLHEYLRLVPLPYAIIYIDTPDTSEVVKRLRGRSKVIASHFGKDDDALRRNIEKWRKIQENILENMKASGVAIIRINGKLPVKDNVAQIKKMLETLGDNPGAEETNTVNTTIRHPLKAIKHITRILFNNL</sequence>
<dbReference type="RefSeq" id="WP_081169903.1">
    <property type="nucleotide sequence ID" value="NZ_LWBP01000217.1"/>
</dbReference>
<dbReference type="InterPro" id="IPR027417">
    <property type="entry name" value="P-loop_NTPase"/>
</dbReference>
<gene>
    <name evidence="1" type="ORF">A4R26_29420</name>
</gene>
<dbReference type="OrthoDB" id="656161at2"/>
<dbReference type="SUPFAM" id="SSF52540">
    <property type="entry name" value="P-loop containing nucleoside triphosphate hydrolases"/>
    <property type="match status" value="1"/>
</dbReference>
<organism evidence="1 2">
    <name type="scientific">Niastella populi</name>
    <dbReference type="NCBI Taxonomy" id="550983"/>
    <lineage>
        <taxon>Bacteria</taxon>
        <taxon>Pseudomonadati</taxon>
        <taxon>Bacteroidota</taxon>
        <taxon>Chitinophagia</taxon>
        <taxon>Chitinophagales</taxon>
        <taxon>Chitinophagaceae</taxon>
        <taxon>Niastella</taxon>
    </lineage>
</organism>
<evidence type="ECO:0008006" key="3">
    <source>
        <dbReference type="Google" id="ProtNLM"/>
    </source>
</evidence>
<protein>
    <recommendedName>
        <fullName evidence="3">Deoxynucleoside kinase domain-containing protein</fullName>
    </recommendedName>
</protein>
<accession>A0A1V9F018</accession>
<name>A0A1V9F018_9BACT</name>
<dbReference type="Proteomes" id="UP000192276">
    <property type="component" value="Unassembled WGS sequence"/>
</dbReference>
<evidence type="ECO:0000313" key="2">
    <source>
        <dbReference type="Proteomes" id="UP000192276"/>
    </source>
</evidence>
<evidence type="ECO:0000313" key="1">
    <source>
        <dbReference type="EMBL" id="OQP51700.1"/>
    </source>
</evidence>
<comment type="caution">
    <text evidence="1">The sequence shown here is derived from an EMBL/GenBank/DDBJ whole genome shotgun (WGS) entry which is preliminary data.</text>
</comment>
<dbReference type="EMBL" id="LWBP01000217">
    <property type="protein sequence ID" value="OQP51700.1"/>
    <property type="molecule type" value="Genomic_DNA"/>
</dbReference>
<dbReference type="Gene3D" id="3.40.50.300">
    <property type="entry name" value="P-loop containing nucleotide triphosphate hydrolases"/>
    <property type="match status" value="1"/>
</dbReference>
<dbReference type="STRING" id="550983.A4R26_29420"/>
<dbReference type="AlphaFoldDB" id="A0A1V9F018"/>
<reference evidence="2" key="1">
    <citation type="submission" date="2016-04" db="EMBL/GenBank/DDBJ databases">
        <authorList>
            <person name="Chen L."/>
            <person name="Zhuang W."/>
            <person name="Wang G."/>
        </authorList>
    </citation>
    <scope>NUCLEOTIDE SEQUENCE [LARGE SCALE GENOMIC DNA]</scope>
    <source>
        <strain evidence="2">208</strain>
    </source>
</reference>